<evidence type="ECO:0008006" key="4">
    <source>
        <dbReference type="Google" id="ProtNLM"/>
    </source>
</evidence>
<dbReference type="OrthoDB" id="2081260at2"/>
<dbReference type="AlphaFoldDB" id="A0A0B7MMQ7"/>
<evidence type="ECO:0000256" key="1">
    <source>
        <dbReference type="SAM" id="Phobius"/>
    </source>
</evidence>
<proteinExistence type="predicted"/>
<reference evidence="3" key="1">
    <citation type="submission" date="2015-01" db="EMBL/GenBank/DDBJ databases">
        <authorList>
            <person name="Manzoor Shahid"/>
            <person name="Zubair Saima"/>
        </authorList>
    </citation>
    <scope>NUCLEOTIDE SEQUENCE [LARGE SCALE GENOMIC DNA]</scope>
    <source>
        <strain evidence="3">Sp3</strain>
    </source>
</reference>
<evidence type="ECO:0000313" key="2">
    <source>
        <dbReference type="EMBL" id="CEO89528.1"/>
    </source>
</evidence>
<keyword evidence="1" id="KW-1133">Transmembrane helix</keyword>
<keyword evidence="1" id="KW-0812">Transmembrane</keyword>
<keyword evidence="1" id="KW-0472">Membrane</keyword>
<dbReference type="RefSeq" id="WP_044665452.1">
    <property type="nucleotide sequence ID" value="NZ_CDRZ01000249.1"/>
</dbReference>
<feature type="transmembrane region" description="Helical" evidence="1">
    <location>
        <begin position="7"/>
        <end position="25"/>
    </location>
</feature>
<sequence length="173" mass="19364">MKQKYSRLLIYVLLVIVFVGGYYLWQEQVVARRPLPEGTKILVKTDYSLCKHEDCKETTPLDLKVLTLRDLRQLYPSGQGWRSSYGDHQVMVSRTVENLCDKCSEVTHLGEKGGFVAVIRGPAGVNGGIVRVTKFKTNSLPAELRLKAEKGLLDLPDEEALVQILDSLEESSG</sequence>
<gene>
    <name evidence="2" type="ORF">SSCH_510007</name>
</gene>
<keyword evidence="3" id="KW-1185">Reference proteome</keyword>
<name>A0A0B7MMQ7_9FIRM</name>
<dbReference type="EMBL" id="CDRZ01000249">
    <property type="protein sequence ID" value="CEO89528.1"/>
    <property type="molecule type" value="Genomic_DNA"/>
</dbReference>
<accession>A0A0B7MMQ7</accession>
<organism evidence="2 3">
    <name type="scientific">Syntrophaceticus schinkii</name>
    <dbReference type="NCBI Taxonomy" id="499207"/>
    <lineage>
        <taxon>Bacteria</taxon>
        <taxon>Bacillati</taxon>
        <taxon>Bacillota</taxon>
        <taxon>Clostridia</taxon>
        <taxon>Thermoanaerobacterales</taxon>
        <taxon>Thermoanaerobacterales Family III. Incertae Sedis</taxon>
        <taxon>Syntrophaceticus</taxon>
    </lineage>
</organism>
<evidence type="ECO:0000313" key="3">
    <source>
        <dbReference type="Proteomes" id="UP000046155"/>
    </source>
</evidence>
<protein>
    <recommendedName>
        <fullName evidence="4">Bypass of forespore C C-terminal domain-containing protein</fullName>
    </recommendedName>
</protein>
<dbReference type="Proteomes" id="UP000046155">
    <property type="component" value="Unassembled WGS sequence"/>
</dbReference>